<feature type="region of interest" description="Disordered" evidence="1">
    <location>
        <begin position="102"/>
        <end position="137"/>
    </location>
</feature>
<evidence type="ECO:0000256" key="2">
    <source>
        <dbReference type="SAM" id="Phobius"/>
    </source>
</evidence>
<feature type="transmembrane region" description="Helical" evidence="2">
    <location>
        <begin position="18"/>
        <end position="37"/>
    </location>
</feature>
<name>A0A8H6PYX9_9EURO</name>
<reference evidence="3" key="1">
    <citation type="submission" date="2020-06" db="EMBL/GenBank/DDBJ databases">
        <title>Draft genome sequences of strains closely related to Aspergillus parafelis and Aspergillus hiratsukae.</title>
        <authorList>
            <person name="Dos Santos R.A.C."/>
            <person name="Rivero-Menendez O."/>
            <person name="Steenwyk J.L."/>
            <person name="Mead M.E."/>
            <person name="Goldman G.H."/>
            <person name="Alastruey-Izquierdo A."/>
            <person name="Rokas A."/>
        </authorList>
    </citation>
    <scope>NUCLEOTIDE SEQUENCE</scope>
    <source>
        <strain evidence="3">CNM-CM5623</strain>
    </source>
</reference>
<feature type="compositionally biased region" description="Polar residues" evidence="1">
    <location>
        <begin position="102"/>
        <end position="115"/>
    </location>
</feature>
<evidence type="ECO:0000256" key="1">
    <source>
        <dbReference type="SAM" id="MobiDB-lite"/>
    </source>
</evidence>
<sequence length="166" mass="18332">MISSSHSHLNSLRIRLDFLHILILILFALALLFTLVLRKNNLITRRRGDLLQSLLRLTAIISVQFQQVASISNGYCISLLATDDSKLGPDYASLVPASQPRLNTASRSPLDQTAMQKAGLPRREQTQKPSTEASMADQYTVVSLGRHGDSYTFSLGSKAVAKHKNE</sequence>
<evidence type="ECO:0000313" key="4">
    <source>
        <dbReference type="Proteomes" id="UP000654922"/>
    </source>
</evidence>
<comment type="caution">
    <text evidence="3">The sequence shown here is derived from an EMBL/GenBank/DDBJ whole genome shotgun (WGS) entry which is preliminary data.</text>
</comment>
<keyword evidence="2" id="KW-0812">Transmembrane</keyword>
<proteinExistence type="predicted"/>
<dbReference type="EMBL" id="JACBAE010001348">
    <property type="protein sequence ID" value="KAF7162948.1"/>
    <property type="molecule type" value="Genomic_DNA"/>
</dbReference>
<organism evidence="3 4">
    <name type="scientific">Aspergillus felis</name>
    <dbReference type="NCBI Taxonomy" id="1287682"/>
    <lineage>
        <taxon>Eukaryota</taxon>
        <taxon>Fungi</taxon>
        <taxon>Dikarya</taxon>
        <taxon>Ascomycota</taxon>
        <taxon>Pezizomycotina</taxon>
        <taxon>Eurotiomycetes</taxon>
        <taxon>Eurotiomycetidae</taxon>
        <taxon>Eurotiales</taxon>
        <taxon>Aspergillaceae</taxon>
        <taxon>Aspergillus</taxon>
        <taxon>Aspergillus subgen. Fumigati</taxon>
    </lineage>
</organism>
<evidence type="ECO:0000313" key="3">
    <source>
        <dbReference type="EMBL" id="KAF7162948.1"/>
    </source>
</evidence>
<accession>A0A8H6PYX9</accession>
<protein>
    <submittedName>
        <fullName evidence="3">Uncharacterized protein</fullName>
    </submittedName>
</protein>
<gene>
    <name evidence="3" type="ORF">CNMCM5623_008013</name>
</gene>
<dbReference type="AlphaFoldDB" id="A0A8H6PYX9"/>
<keyword evidence="2" id="KW-0472">Membrane</keyword>
<dbReference type="Proteomes" id="UP000654922">
    <property type="component" value="Unassembled WGS sequence"/>
</dbReference>
<keyword evidence="2" id="KW-1133">Transmembrane helix</keyword>